<keyword evidence="6" id="KW-0328">Glycosyltransferase</keyword>
<gene>
    <name evidence="12" type="ORF">CAL19_00255</name>
</gene>
<dbReference type="CDD" id="cd03788">
    <property type="entry name" value="GT20_TPS"/>
    <property type="match status" value="1"/>
</dbReference>
<evidence type="ECO:0000313" key="12">
    <source>
        <dbReference type="EMBL" id="OZI27210.1"/>
    </source>
</evidence>
<evidence type="ECO:0000256" key="8">
    <source>
        <dbReference type="ARBA" id="ARBA00029654"/>
    </source>
</evidence>
<dbReference type="SUPFAM" id="SSF53756">
    <property type="entry name" value="UDP-Glycosyltransferase/glycogen phosphorylase"/>
    <property type="match status" value="1"/>
</dbReference>
<dbReference type="PANTHER" id="PTHR10788">
    <property type="entry name" value="TREHALOSE-6-PHOSPHATE SYNTHASE"/>
    <property type="match status" value="1"/>
</dbReference>
<dbReference type="AlphaFoldDB" id="A0A261RRG8"/>
<evidence type="ECO:0000256" key="5">
    <source>
        <dbReference type="ARBA" id="ARBA00018539"/>
    </source>
</evidence>
<dbReference type="EC" id="2.4.1.15" evidence="4"/>
<accession>A0A261RRG8</accession>
<evidence type="ECO:0000256" key="1">
    <source>
        <dbReference type="ARBA" id="ARBA00005199"/>
    </source>
</evidence>
<dbReference type="Proteomes" id="UP000216947">
    <property type="component" value="Unassembled WGS sequence"/>
</dbReference>
<evidence type="ECO:0000256" key="10">
    <source>
        <dbReference type="ARBA" id="ARBA00030943"/>
    </source>
</evidence>
<name>A0A261RRG8_9BORD</name>
<protein>
    <recommendedName>
        <fullName evidence="5">Trehalose-6-phosphate synthase</fullName>
        <ecNumber evidence="4">2.4.1.15</ecNumber>
    </recommendedName>
    <alternativeName>
        <fullName evidence="9">Alpha,alpha-trehalose-phosphate synthase [UDP-forming]</fullName>
    </alternativeName>
    <alternativeName>
        <fullName evidence="10">Osmoregulatory trehalose synthesis protein A</fullName>
    </alternativeName>
    <alternativeName>
        <fullName evidence="8">UDP-glucose-glucosephosphate glucosyltransferase</fullName>
    </alternativeName>
</protein>
<comment type="similarity">
    <text evidence="2">Belongs to the glycosyltransferase 20 family.</text>
</comment>
<evidence type="ECO:0000256" key="6">
    <source>
        <dbReference type="ARBA" id="ARBA00022676"/>
    </source>
</evidence>
<evidence type="ECO:0000256" key="7">
    <source>
        <dbReference type="ARBA" id="ARBA00022679"/>
    </source>
</evidence>
<sequence length="456" mass="51264">MSRLIVISNRVAVPAGARTPGGLAVGLYDALRDSGGTWLGWNGEIGEGPGDMPLSSVTRDNITYATFPLAQRDYDRFYRGFSNTVLWPAFHYRPDLLRYRRADYDGYLEVNRDFARRLAPVLRPDDVIWVHDYHLLPLGQYCRDLGVRNRIGFFLHIPFPAAPVFETIPPHRDLARAMCAYDVAGFQTHADAQAFSDYCATNLGAVAAPEGLRVNERVLRVDTYPIGIDVDEVAAMARKKGSRQLVALKSELARRKLIISVDRLDYSKGLLERFAAFEHLLEIEPDHGRDVSFVQLAPSSRADVQGYREIRRELDRAAGRINGKWGELGWAPLRYINRQYNRATLMPLLGASQVGLVTPLRDGMNLVAKEYVASQPQDDPGVLVLSRFAGAAHDMQDGALIVNPYDIEGMAHALNMALRMPLAERQERHQRLMRILRERDLAAWKNRFLGDLRAGG</sequence>
<keyword evidence="13" id="KW-1185">Reference proteome</keyword>
<comment type="pathway">
    <text evidence="1">Glycan biosynthesis; trehalose biosynthesis.</text>
</comment>
<comment type="caution">
    <text evidence="12">The sequence shown here is derived from an EMBL/GenBank/DDBJ whole genome shotgun (WGS) entry which is preliminary data.</text>
</comment>
<evidence type="ECO:0000256" key="2">
    <source>
        <dbReference type="ARBA" id="ARBA00008799"/>
    </source>
</evidence>
<evidence type="ECO:0000313" key="13">
    <source>
        <dbReference type="Proteomes" id="UP000216947"/>
    </source>
</evidence>
<keyword evidence="7" id="KW-0808">Transferase</keyword>
<evidence type="ECO:0000256" key="3">
    <source>
        <dbReference type="ARBA" id="ARBA00011881"/>
    </source>
</evidence>
<comment type="catalytic activity">
    <reaction evidence="11">
        <text>D-glucose 6-phosphate + UDP-alpha-D-glucose = alpha,alpha-trehalose 6-phosphate + UDP + H(+)</text>
        <dbReference type="Rhea" id="RHEA:18889"/>
        <dbReference type="ChEBI" id="CHEBI:15378"/>
        <dbReference type="ChEBI" id="CHEBI:58223"/>
        <dbReference type="ChEBI" id="CHEBI:58429"/>
        <dbReference type="ChEBI" id="CHEBI:58885"/>
        <dbReference type="ChEBI" id="CHEBI:61548"/>
        <dbReference type="EC" id="2.4.1.15"/>
    </reaction>
</comment>
<dbReference type="Pfam" id="PF00982">
    <property type="entry name" value="Glyco_transf_20"/>
    <property type="match status" value="1"/>
</dbReference>
<dbReference type="GO" id="GO:0005992">
    <property type="term" value="P:trehalose biosynthetic process"/>
    <property type="evidence" value="ECO:0007669"/>
    <property type="project" value="InterPro"/>
</dbReference>
<evidence type="ECO:0000256" key="9">
    <source>
        <dbReference type="ARBA" id="ARBA00030365"/>
    </source>
</evidence>
<comment type="subunit">
    <text evidence="3">Homotetramer.</text>
</comment>
<dbReference type="PANTHER" id="PTHR10788:SF106">
    <property type="entry name" value="BCDNA.GH08860"/>
    <property type="match status" value="1"/>
</dbReference>
<reference evidence="13" key="1">
    <citation type="submission" date="2017-05" db="EMBL/GenBank/DDBJ databases">
        <title>Complete and WGS of Bordetella genogroups.</title>
        <authorList>
            <person name="Spilker T."/>
            <person name="Lipuma J."/>
        </authorList>
    </citation>
    <scope>NUCLEOTIDE SEQUENCE [LARGE SCALE GENOMIC DNA]</scope>
    <source>
        <strain evidence="13">AU18089</strain>
    </source>
</reference>
<dbReference type="GO" id="GO:0003825">
    <property type="term" value="F:alpha,alpha-trehalose-phosphate synthase (UDP-forming) activity"/>
    <property type="evidence" value="ECO:0007669"/>
    <property type="project" value="UniProtKB-EC"/>
</dbReference>
<evidence type="ECO:0000256" key="11">
    <source>
        <dbReference type="ARBA" id="ARBA00048039"/>
    </source>
</evidence>
<dbReference type="RefSeq" id="WP_094795725.1">
    <property type="nucleotide sequence ID" value="NZ_NEVK01000001.1"/>
</dbReference>
<dbReference type="InterPro" id="IPR001830">
    <property type="entry name" value="Glyco_trans_20"/>
</dbReference>
<dbReference type="FunFam" id="3.40.50.2000:FF:000024">
    <property type="entry name" value="Trehalose-6-phosphate synthase"/>
    <property type="match status" value="1"/>
</dbReference>
<dbReference type="EMBL" id="NEVK01000001">
    <property type="protein sequence ID" value="OZI27210.1"/>
    <property type="molecule type" value="Genomic_DNA"/>
</dbReference>
<evidence type="ECO:0000256" key="4">
    <source>
        <dbReference type="ARBA" id="ARBA00012538"/>
    </source>
</evidence>
<dbReference type="Gene3D" id="3.40.50.2000">
    <property type="entry name" value="Glycogen Phosphorylase B"/>
    <property type="match status" value="2"/>
</dbReference>
<proteinExistence type="inferred from homology"/>
<organism evidence="12 13">
    <name type="scientific">Bordetella genomosp. 7</name>
    <dbReference type="NCBI Taxonomy" id="1416805"/>
    <lineage>
        <taxon>Bacteria</taxon>
        <taxon>Pseudomonadati</taxon>
        <taxon>Pseudomonadota</taxon>
        <taxon>Betaproteobacteria</taxon>
        <taxon>Burkholderiales</taxon>
        <taxon>Alcaligenaceae</taxon>
        <taxon>Bordetella</taxon>
    </lineage>
</organism>